<dbReference type="PANTHER" id="PTHR43342">
    <property type="entry name" value="NADH-QUINONE OXIDOREDUCTASE, E SUBUNIT"/>
    <property type="match status" value="1"/>
</dbReference>
<name>A0A8J7RZM3_9PROT</name>
<comment type="cofactor">
    <cofactor evidence="6">
        <name>[2Fe-2S] cluster</name>
        <dbReference type="ChEBI" id="CHEBI:190135"/>
    </cofactor>
</comment>
<dbReference type="AlphaFoldDB" id="A0A8J7RZM3"/>
<dbReference type="InterPro" id="IPR028431">
    <property type="entry name" value="NADP_DH_HndA-like"/>
</dbReference>
<dbReference type="GO" id="GO:0016491">
    <property type="term" value="F:oxidoreductase activity"/>
    <property type="evidence" value="ECO:0007669"/>
    <property type="project" value="InterPro"/>
</dbReference>
<evidence type="ECO:0000256" key="2">
    <source>
        <dbReference type="ARBA" id="ARBA00022714"/>
    </source>
</evidence>
<dbReference type="PANTHER" id="PTHR43342:SF1">
    <property type="entry name" value="BIFURCATING [FEFE] HYDROGENASE GAMMA SUBUNIT"/>
    <property type="match status" value="1"/>
</dbReference>
<keyword evidence="9" id="KW-1185">Reference proteome</keyword>
<dbReference type="GO" id="GO:0051537">
    <property type="term" value="F:2 iron, 2 sulfur cluster binding"/>
    <property type="evidence" value="ECO:0007669"/>
    <property type="project" value="UniProtKB-KW"/>
</dbReference>
<comment type="caution">
    <text evidence="8">The sequence shown here is derived from an EMBL/GenBank/DDBJ whole genome shotgun (WGS) entry which is preliminary data.</text>
</comment>
<evidence type="ECO:0000256" key="5">
    <source>
        <dbReference type="ARBA" id="ARBA00023014"/>
    </source>
</evidence>
<dbReference type="Pfam" id="PF01257">
    <property type="entry name" value="2Fe-2S_thioredx"/>
    <property type="match status" value="1"/>
</dbReference>
<dbReference type="InterPro" id="IPR036249">
    <property type="entry name" value="Thioredoxin-like_sf"/>
</dbReference>
<evidence type="ECO:0000256" key="3">
    <source>
        <dbReference type="ARBA" id="ARBA00022723"/>
    </source>
</evidence>
<evidence type="ECO:0000256" key="1">
    <source>
        <dbReference type="ARBA" id="ARBA00010643"/>
    </source>
</evidence>
<protein>
    <submittedName>
        <fullName evidence="8">NAD(P)H-dependent oxidoreductase subunit E</fullName>
    </submittedName>
</protein>
<dbReference type="InterPro" id="IPR002023">
    <property type="entry name" value="NuoE-like"/>
</dbReference>
<keyword evidence="2 7" id="KW-0001">2Fe-2S</keyword>
<dbReference type="Gene3D" id="3.40.30.10">
    <property type="entry name" value="Glutaredoxin"/>
    <property type="match status" value="1"/>
</dbReference>
<gene>
    <name evidence="8" type="ORF">KAJ83_10935</name>
</gene>
<dbReference type="InterPro" id="IPR041921">
    <property type="entry name" value="NuoE_N"/>
</dbReference>
<dbReference type="RefSeq" id="WP_210682105.1">
    <property type="nucleotide sequence ID" value="NZ_JAGMWN010000004.1"/>
</dbReference>
<feature type="binding site" evidence="7">
    <location>
        <position position="131"/>
    </location>
    <ligand>
        <name>[2Fe-2S] cluster</name>
        <dbReference type="ChEBI" id="CHEBI:190135"/>
    </ligand>
</feature>
<accession>A0A8J7RZM3</accession>
<feature type="binding site" evidence="7">
    <location>
        <position position="86"/>
    </location>
    <ligand>
        <name>[2Fe-2S] cluster</name>
        <dbReference type="ChEBI" id="CHEBI:190135"/>
    </ligand>
</feature>
<evidence type="ECO:0000313" key="8">
    <source>
        <dbReference type="EMBL" id="MBP5857525.1"/>
    </source>
</evidence>
<dbReference type="Gene3D" id="1.10.10.1590">
    <property type="entry name" value="NADH-quinone oxidoreductase subunit E"/>
    <property type="match status" value="1"/>
</dbReference>
<keyword evidence="3 7" id="KW-0479">Metal-binding</keyword>
<feature type="binding site" evidence="7">
    <location>
        <position position="91"/>
    </location>
    <ligand>
        <name>[2Fe-2S] cluster</name>
        <dbReference type="ChEBI" id="CHEBI:190135"/>
    </ligand>
</feature>
<comment type="similarity">
    <text evidence="1">Belongs to the complex I 24 kDa subunit family.</text>
</comment>
<reference evidence="8" key="1">
    <citation type="submission" date="2021-04" db="EMBL/GenBank/DDBJ databases">
        <authorList>
            <person name="Zhang D.-C."/>
        </authorList>
    </citation>
    <scope>NUCLEOTIDE SEQUENCE</scope>
    <source>
        <strain evidence="8">CGMCC 1.15697</strain>
    </source>
</reference>
<keyword evidence="5 7" id="KW-0411">Iron-sulfur</keyword>
<dbReference type="SUPFAM" id="SSF52833">
    <property type="entry name" value="Thioredoxin-like"/>
    <property type="match status" value="1"/>
</dbReference>
<proteinExistence type="inferred from homology"/>
<sequence length="161" mass="17053">MNAHQESESDEVEALVVDMCRQHDNAPAALLEILHDIQDAVGHVPQSSLAAIADALNLSRAEVHGVVSFYHDFRAAPAGTVTVKVCRAEACQSMGALTLIEDLCRRHGVTLGETSADKGLTIEPIYCLGNCALSPAALVNGKPVGRADVERVDGAIREARS</sequence>
<evidence type="ECO:0000256" key="6">
    <source>
        <dbReference type="ARBA" id="ARBA00034078"/>
    </source>
</evidence>
<evidence type="ECO:0000313" key="9">
    <source>
        <dbReference type="Proteomes" id="UP000672602"/>
    </source>
</evidence>
<evidence type="ECO:0000256" key="4">
    <source>
        <dbReference type="ARBA" id="ARBA00023004"/>
    </source>
</evidence>
<dbReference type="Proteomes" id="UP000672602">
    <property type="component" value="Unassembled WGS sequence"/>
</dbReference>
<dbReference type="PIRSF" id="PIRSF000216">
    <property type="entry name" value="NADH_DH_24kDa"/>
    <property type="match status" value="1"/>
</dbReference>
<comment type="cofactor">
    <cofactor evidence="7">
        <name>[2Fe-2S] cluster</name>
        <dbReference type="ChEBI" id="CHEBI:190135"/>
    </cofactor>
    <text evidence="7">Binds 1 [2Fe-2S] cluster.</text>
</comment>
<keyword evidence="4 7" id="KW-0408">Iron</keyword>
<evidence type="ECO:0000256" key="7">
    <source>
        <dbReference type="PIRSR" id="PIRSR000216-1"/>
    </source>
</evidence>
<feature type="binding site" evidence="7">
    <location>
        <position position="127"/>
    </location>
    <ligand>
        <name>[2Fe-2S] cluster</name>
        <dbReference type="ChEBI" id="CHEBI:190135"/>
    </ligand>
</feature>
<dbReference type="GO" id="GO:0046872">
    <property type="term" value="F:metal ion binding"/>
    <property type="evidence" value="ECO:0007669"/>
    <property type="project" value="UniProtKB-KW"/>
</dbReference>
<dbReference type="EMBL" id="JAGMWN010000004">
    <property type="protein sequence ID" value="MBP5857525.1"/>
    <property type="molecule type" value="Genomic_DNA"/>
</dbReference>
<organism evidence="8 9">
    <name type="scientific">Marivibrio halodurans</name>
    <dbReference type="NCBI Taxonomy" id="2039722"/>
    <lineage>
        <taxon>Bacteria</taxon>
        <taxon>Pseudomonadati</taxon>
        <taxon>Pseudomonadota</taxon>
        <taxon>Alphaproteobacteria</taxon>
        <taxon>Rhodospirillales</taxon>
        <taxon>Rhodospirillaceae</taxon>
        <taxon>Marivibrio</taxon>
    </lineage>
</organism>